<reference evidence="1 2" key="1">
    <citation type="journal article" date="2014" name="Genome Announc.">
        <title>Draft Genome Sequences of Marine Flavobacterium Nonlabens Strains NR17, NR24, NR27, NR32, NR33, and Ara13.</title>
        <authorList>
            <person name="Nakanishi M."/>
            <person name="Meirelles P."/>
            <person name="Suzuki R."/>
            <person name="Takatani N."/>
            <person name="Mino S."/>
            <person name="Suda W."/>
            <person name="Oshima K."/>
            <person name="Hattori M."/>
            <person name="Ohkuma M."/>
            <person name="Hosokawa M."/>
            <person name="Miyashita K."/>
            <person name="Thompson F.L."/>
            <person name="Niwa A."/>
            <person name="Sawabe T."/>
            <person name="Sawabe T."/>
        </authorList>
    </citation>
    <scope>NUCLEOTIDE SEQUENCE [LARGE SCALE GENOMIC DNA]</scope>
    <source>
        <strain evidence="2">JCM19296</strain>
    </source>
</reference>
<name>A0A081D798_NONUL</name>
<evidence type="ECO:0000313" key="2">
    <source>
        <dbReference type="Proteomes" id="UP000028980"/>
    </source>
</evidence>
<organism evidence="1 2">
    <name type="scientific">Nonlabens ulvanivorans</name>
    <name type="common">Persicivirga ulvanivorans</name>
    <dbReference type="NCBI Taxonomy" id="906888"/>
    <lineage>
        <taxon>Bacteria</taxon>
        <taxon>Pseudomonadati</taxon>
        <taxon>Bacteroidota</taxon>
        <taxon>Flavobacteriia</taxon>
        <taxon>Flavobacteriales</taxon>
        <taxon>Flavobacteriaceae</taxon>
        <taxon>Nonlabens</taxon>
    </lineage>
</organism>
<dbReference type="EMBL" id="BBLG01000001">
    <property type="protein sequence ID" value="GAK74794.1"/>
    <property type="molecule type" value="Genomic_DNA"/>
</dbReference>
<protein>
    <submittedName>
        <fullName evidence="1">Uncharacterized protein</fullName>
    </submittedName>
</protein>
<gene>
    <name evidence="1" type="ORF">JCM19296_372</name>
</gene>
<evidence type="ECO:0000313" key="1">
    <source>
        <dbReference type="EMBL" id="GAK74794.1"/>
    </source>
</evidence>
<accession>A0A081D798</accession>
<sequence length="74" mass="8715">MFLGSSHAFCTFNPAIFFKENGIKGYVFASNEQPLWLSYHYLIEVLKTQKPEVIVLETFYISENNEYKKMELIN</sequence>
<comment type="caution">
    <text evidence="1">The sequence shown here is derived from an EMBL/GenBank/DDBJ whole genome shotgun (WGS) entry which is preliminary data.</text>
</comment>
<dbReference type="Proteomes" id="UP000028980">
    <property type="component" value="Unassembled WGS sequence"/>
</dbReference>
<proteinExistence type="predicted"/>
<dbReference type="AlphaFoldDB" id="A0A081D798"/>